<dbReference type="InterPro" id="IPR006668">
    <property type="entry name" value="Mg_transptr_MgtE_intracell_dom"/>
</dbReference>
<dbReference type="InterPro" id="IPR038076">
    <property type="entry name" value="MgtE_N_sf"/>
</dbReference>
<accession>A0ABS1DIP0</accession>
<evidence type="ECO:0000256" key="1">
    <source>
        <dbReference type="SAM" id="Coils"/>
    </source>
</evidence>
<dbReference type="SUPFAM" id="SSF158791">
    <property type="entry name" value="MgtE N-terminal domain-like"/>
    <property type="match status" value="1"/>
</dbReference>
<name>A0ABS1DIP0_9PROT</name>
<feature type="domain" description="Magnesium transporter MgtE intracellular" evidence="3">
    <location>
        <begin position="173"/>
        <end position="233"/>
    </location>
</feature>
<evidence type="ECO:0000313" key="4">
    <source>
        <dbReference type="EMBL" id="MBK1670064.1"/>
    </source>
</evidence>
<sequence length="242" mass="26691">MRPRILPVLILVATLTLGVRMGEIWHGFGGIATADPDAASGADFVGDPFAGLQLAQATPEADQTADEGDGTAADSASTDSASQDAMPADADGARDMLAGADPLDMTEAEIELLQQLAKRREKLEQRAETLDRRESLVKAAEKRLNQKVGEMERLRSEIEALLVKYDEQESQQLTRLVNIYEKMKPKDAARIFEDLDQEVLLKVVERMNERKTAPILAEMRPDKAQQLTIDLAERADLPLPRE</sequence>
<evidence type="ECO:0000259" key="3">
    <source>
        <dbReference type="Pfam" id="PF03448"/>
    </source>
</evidence>
<dbReference type="Gene3D" id="1.25.60.10">
    <property type="entry name" value="MgtE N-terminal domain-like"/>
    <property type="match status" value="1"/>
</dbReference>
<keyword evidence="1" id="KW-0175">Coiled coil</keyword>
<protein>
    <recommendedName>
        <fullName evidence="3">Magnesium transporter MgtE intracellular domain-containing protein</fullName>
    </recommendedName>
</protein>
<gene>
    <name evidence="4" type="ORF">CKO28_18680</name>
</gene>
<dbReference type="RefSeq" id="WP_200342410.1">
    <property type="nucleotide sequence ID" value="NZ_NRRL01000073.1"/>
</dbReference>
<proteinExistence type="predicted"/>
<evidence type="ECO:0000256" key="2">
    <source>
        <dbReference type="SAM" id="MobiDB-lite"/>
    </source>
</evidence>
<keyword evidence="5" id="KW-1185">Reference proteome</keyword>
<reference evidence="4 5" key="1">
    <citation type="journal article" date="2020" name="Microorganisms">
        <title>Osmotic Adaptation and Compatible Solute Biosynthesis of Phototrophic Bacteria as Revealed from Genome Analyses.</title>
        <authorList>
            <person name="Imhoff J.F."/>
            <person name="Rahn T."/>
            <person name="Kunzel S."/>
            <person name="Keller A."/>
            <person name="Neulinger S.C."/>
        </authorList>
    </citation>
    <scope>NUCLEOTIDE SEQUENCE [LARGE SCALE GENOMIC DNA]</scope>
    <source>
        <strain evidence="4 5">DSM 9895</strain>
    </source>
</reference>
<feature type="coiled-coil region" evidence="1">
    <location>
        <begin position="103"/>
        <end position="171"/>
    </location>
</feature>
<feature type="region of interest" description="Disordered" evidence="2">
    <location>
        <begin position="56"/>
        <end position="96"/>
    </location>
</feature>
<dbReference type="Proteomes" id="UP001296873">
    <property type="component" value="Unassembled WGS sequence"/>
</dbReference>
<dbReference type="EMBL" id="NRRL01000073">
    <property type="protein sequence ID" value="MBK1670064.1"/>
    <property type="molecule type" value="Genomic_DNA"/>
</dbReference>
<feature type="compositionally biased region" description="Low complexity" evidence="2">
    <location>
        <begin position="70"/>
        <end position="85"/>
    </location>
</feature>
<dbReference type="Pfam" id="PF03448">
    <property type="entry name" value="MgtE_N"/>
    <property type="match status" value="1"/>
</dbReference>
<organism evidence="4 5">
    <name type="scientific">Rhodovibrio sodomensis</name>
    <dbReference type="NCBI Taxonomy" id="1088"/>
    <lineage>
        <taxon>Bacteria</taxon>
        <taxon>Pseudomonadati</taxon>
        <taxon>Pseudomonadota</taxon>
        <taxon>Alphaproteobacteria</taxon>
        <taxon>Rhodospirillales</taxon>
        <taxon>Rhodovibrionaceae</taxon>
        <taxon>Rhodovibrio</taxon>
    </lineage>
</organism>
<comment type="caution">
    <text evidence="4">The sequence shown here is derived from an EMBL/GenBank/DDBJ whole genome shotgun (WGS) entry which is preliminary data.</text>
</comment>
<evidence type="ECO:0000313" key="5">
    <source>
        <dbReference type="Proteomes" id="UP001296873"/>
    </source>
</evidence>